<dbReference type="Pfam" id="PF04892">
    <property type="entry name" value="VanZ"/>
    <property type="match status" value="1"/>
</dbReference>
<dbReference type="OrthoDB" id="166705at2"/>
<proteinExistence type="predicted"/>
<evidence type="ECO:0000313" key="2">
    <source>
        <dbReference type="EMBL" id="SNB73548.1"/>
    </source>
</evidence>
<feature type="domain" description="VanZ-like" evidence="1">
    <location>
        <begin position="52"/>
        <end position="131"/>
    </location>
</feature>
<protein>
    <submittedName>
        <fullName evidence="2">VanZ like family protein</fullName>
    </submittedName>
</protein>
<dbReference type="InterPro" id="IPR006976">
    <property type="entry name" value="VanZ-like"/>
</dbReference>
<dbReference type="AlphaFoldDB" id="A0A212RM90"/>
<sequence>MPTPWTERQRVLERAVREAPRGIRWTLTLAWMGVIFLLSAQPHLPQAPEPWLDTLLKKTAHALEYAILAALARWALQAEPVKHPGLLGWLWAVLYAITDEAHQSLVPGRHPSGWDILIDGAGAWLGAGGWPMGRVRRGHSAARREELASSIQGDL</sequence>
<keyword evidence="3" id="KW-1185">Reference proteome</keyword>
<evidence type="ECO:0000259" key="1">
    <source>
        <dbReference type="Pfam" id="PF04892"/>
    </source>
</evidence>
<name>A0A212RM90_9CHLR</name>
<organism evidence="2 3">
    <name type="scientific">Thermoflexus hugenholtzii JAD2</name>
    <dbReference type="NCBI Taxonomy" id="877466"/>
    <lineage>
        <taxon>Bacteria</taxon>
        <taxon>Bacillati</taxon>
        <taxon>Chloroflexota</taxon>
        <taxon>Thermoflexia</taxon>
        <taxon>Thermoflexales</taxon>
        <taxon>Thermoflexaceae</taxon>
        <taxon>Thermoflexus</taxon>
    </lineage>
</organism>
<dbReference type="InParanoid" id="A0A212RM90"/>
<gene>
    <name evidence="2" type="ORF">SAMN02746019_00019230</name>
</gene>
<accession>A0A212RM90</accession>
<dbReference type="EMBL" id="FYEK01000071">
    <property type="protein sequence ID" value="SNB73548.1"/>
    <property type="molecule type" value="Genomic_DNA"/>
</dbReference>
<reference evidence="3" key="1">
    <citation type="submission" date="2017-06" db="EMBL/GenBank/DDBJ databases">
        <authorList>
            <person name="Varghese N."/>
            <person name="Submissions S."/>
        </authorList>
    </citation>
    <scope>NUCLEOTIDE SEQUENCE [LARGE SCALE GENOMIC DNA]</scope>
    <source>
        <strain evidence="3">JAD2</strain>
    </source>
</reference>
<dbReference type="Proteomes" id="UP000197025">
    <property type="component" value="Unassembled WGS sequence"/>
</dbReference>
<dbReference type="NCBIfam" id="NF037970">
    <property type="entry name" value="vanZ_1"/>
    <property type="match status" value="1"/>
</dbReference>
<evidence type="ECO:0000313" key="3">
    <source>
        <dbReference type="Proteomes" id="UP000197025"/>
    </source>
</evidence>
<dbReference type="RefSeq" id="WP_088572176.1">
    <property type="nucleotide sequence ID" value="NZ_FYEK01000071.1"/>
</dbReference>